<dbReference type="InterPro" id="IPR013154">
    <property type="entry name" value="ADH-like_N"/>
</dbReference>
<accession>D3X729</accession>
<evidence type="ECO:0000259" key="1">
    <source>
        <dbReference type="SMART" id="SM00829"/>
    </source>
</evidence>
<dbReference type="SUPFAM" id="SSF50129">
    <property type="entry name" value="GroES-like"/>
    <property type="match status" value="1"/>
</dbReference>
<dbReference type="SUPFAM" id="SSF51735">
    <property type="entry name" value="NAD(P)-binding Rossmann-fold domains"/>
    <property type="match status" value="1"/>
</dbReference>
<dbReference type="InterPro" id="IPR036291">
    <property type="entry name" value="NAD(P)-bd_dom_sf"/>
</dbReference>
<dbReference type="GO" id="GO:0016491">
    <property type="term" value="F:oxidoreductase activity"/>
    <property type="evidence" value="ECO:0007669"/>
    <property type="project" value="InterPro"/>
</dbReference>
<dbReference type="PANTHER" id="PTHR45033:SF3">
    <property type="entry name" value="DEHYDROGENASE, PUTATIVE (AFU_ORTHOLOGUE AFUA_2G13270)-RELATED"/>
    <property type="match status" value="1"/>
</dbReference>
<dbReference type="AlphaFoldDB" id="D3X729"/>
<protein>
    <submittedName>
        <fullName evidence="2">Dehydrogenase</fullName>
    </submittedName>
</protein>
<dbReference type="InterPro" id="IPR013149">
    <property type="entry name" value="ADH-like_C"/>
</dbReference>
<proteinExistence type="predicted"/>
<reference evidence="2" key="1">
    <citation type="journal article" date="2010" name="ChemBioChem">
        <title>Analysis of the liposidomycin gene cluster leads to the identification of new caprazamycin derivatives.</title>
        <authorList>
            <person name="Kaysser L."/>
            <person name="Siebenberg S."/>
            <person name="Kammerer B."/>
            <person name="Gust B."/>
        </authorList>
    </citation>
    <scope>NUCLEOTIDE SEQUENCE</scope>
</reference>
<gene>
    <name evidence="2" type="primary">lpmW</name>
</gene>
<dbReference type="EMBL" id="GU219978">
    <property type="protein sequence ID" value="ADC96671.1"/>
    <property type="molecule type" value="Genomic_DNA"/>
</dbReference>
<dbReference type="Gene3D" id="3.90.180.10">
    <property type="entry name" value="Medium-chain alcohol dehydrogenases, catalytic domain"/>
    <property type="match status" value="1"/>
</dbReference>
<organism evidence="2">
    <name type="scientific">Streptomyces sp. SN-1061M</name>
    <dbReference type="NCBI Taxonomy" id="722721"/>
    <lineage>
        <taxon>Bacteria</taxon>
        <taxon>Bacillati</taxon>
        <taxon>Actinomycetota</taxon>
        <taxon>Actinomycetes</taxon>
        <taxon>Kitasatosporales</taxon>
        <taxon>Streptomycetaceae</taxon>
        <taxon>Streptomyces</taxon>
    </lineage>
</organism>
<dbReference type="SMART" id="SM00829">
    <property type="entry name" value="PKS_ER"/>
    <property type="match status" value="1"/>
</dbReference>
<dbReference type="Pfam" id="PF00107">
    <property type="entry name" value="ADH_zinc_N"/>
    <property type="match status" value="1"/>
</dbReference>
<name>D3X729_9ACTN</name>
<dbReference type="InterPro" id="IPR020843">
    <property type="entry name" value="ER"/>
</dbReference>
<evidence type="ECO:0000313" key="2">
    <source>
        <dbReference type="EMBL" id="ADC96671.1"/>
    </source>
</evidence>
<dbReference type="PANTHER" id="PTHR45033">
    <property type="match status" value="1"/>
</dbReference>
<dbReference type="InterPro" id="IPR052711">
    <property type="entry name" value="Zinc_ADH-like"/>
</dbReference>
<dbReference type="InterPro" id="IPR011032">
    <property type="entry name" value="GroES-like_sf"/>
</dbReference>
<dbReference type="Pfam" id="PF08240">
    <property type="entry name" value="ADH_N"/>
    <property type="match status" value="1"/>
</dbReference>
<feature type="domain" description="Enoyl reductase (ER)" evidence="1">
    <location>
        <begin position="13"/>
        <end position="319"/>
    </location>
</feature>
<sequence length="342" mass="36748">MKAVFASAPDPDDPLSAVVVGHRPEPEVPRGWVLVRVRAASLNHKDLWTLRGVGINRDQYPRILGCEAAGETPDGRRVVLYPLLDAPPGTSDETLVMPAAQLVGARPGTLAEYFVAPPESLLPVPDHLTWEEAACLVCTWLPAYRMLFTKAALRPGDTVLVQGAAGGLSTALISLAAASGLRTWVTGRSADKRDLARRLGASATFEPGATLPEQVDAVVDSVGKATWMHSLRSVRHGGTVVVAGATTGDVPPARLHRIYFHQVNVVGSFSGTREEYGRLVTLMRTTGIRPLVDDVLPIQEARAALKRLADGDVRGNLVLTWSEDDQVAQSEAMRRLSVWLPG</sequence>